<evidence type="ECO:0000313" key="1">
    <source>
        <dbReference type="EMBL" id="GBP03969.1"/>
    </source>
</evidence>
<evidence type="ECO:0000313" key="2">
    <source>
        <dbReference type="Proteomes" id="UP000299102"/>
    </source>
</evidence>
<dbReference type="AlphaFoldDB" id="A0A4C1SP87"/>
<reference evidence="1 2" key="1">
    <citation type="journal article" date="2019" name="Commun. Biol.">
        <title>The bagworm genome reveals a unique fibroin gene that provides high tensile strength.</title>
        <authorList>
            <person name="Kono N."/>
            <person name="Nakamura H."/>
            <person name="Ohtoshi R."/>
            <person name="Tomita M."/>
            <person name="Numata K."/>
            <person name="Arakawa K."/>
        </authorList>
    </citation>
    <scope>NUCLEOTIDE SEQUENCE [LARGE SCALE GENOMIC DNA]</scope>
</reference>
<protein>
    <submittedName>
        <fullName evidence="1">Uncharacterized protein</fullName>
    </submittedName>
</protein>
<sequence length="94" mass="10173">MFHKLNPRRLKCTTFLKANGGPSSIPLTEEGGGHTSLCTKSYPPQAEVLRDPCLSVLFAVESVRQYENGAMLLPGIQSASSAILNNKPLANPYQ</sequence>
<gene>
    <name evidence="1" type="ORF">EVAR_70957_1</name>
</gene>
<proteinExistence type="predicted"/>
<comment type="caution">
    <text evidence="1">The sequence shown here is derived from an EMBL/GenBank/DDBJ whole genome shotgun (WGS) entry which is preliminary data.</text>
</comment>
<dbReference type="EMBL" id="BGZK01003719">
    <property type="protein sequence ID" value="GBP03969.1"/>
    <property type="molecule type" value="Genomic_DNA"/>
</dbReference>
<organism evidence="1 2">
    <name type="scientific">Eumeta variegata</name>
    <name type="common">Bagworm moth</name>
    <name type="synonym">Eumeta japonica</name>
    <dbReference type="NCBI Taxonomy" id="151549"/>
    <lineage>
        <taxon>Eukaryota</taxon>
        <taxon>Metazoa</taxon>
        <taxon>Ecdysozoa</taxon>
        <taxon>Arthropoda</taxon>
        <taxon>Hexapoda</taxon>
        <taxon>Insecta</taxon>
        <taxon>Pterygota</taxon>
        <taxon>Neoptera</taxon>
        <taxon>Endopterygota</taxon>
        <taxon>Lepidoptera</taxon>
        <taxon>Glossata</taxon>
        <taxon>Ditrysia</taxon>
        <taxon>Tineoidea</taxon>
        <taxon>Psychidae</taxon>
        <taxon>Oiketicinae</taxon>
        <taxon>Eumeta</taxon>
    </lineage>
</organism>
<name>A0A4C1SP87_EUMVA</name>
<keyword evidence="2" id="KW-1185">Reference proteome</keyword>
<accession>A0A4C1SP87</accession>
<dbReference type="Proteomes" id="UP000299102">
    <property type="component" value="Unassembled WGS sequence"/>
</dbReference>